<keyword evidence="2" id="KW-1185">Reference proteome</keyword>
<evidence type="ECO:0000313" key="2">
    <source>
        <dbReference type="Proteomes" id="UP000694001"/>
    </source>
</evidence>
<evidence type="ECO:0000313" key="1">
    <source>
        <dbReference type="EMBL" id="QXM26019.1"/>
    </source>
</evidence>
<proteinExistence type="predicted"/>
<gene>
    <name evidence="1" type="ORF">KO353_07465</name>
</gene>
<dbReference type="KEGG" id="elio:KO353_07465"/>
<sequence>MRILPKVLLVALLLGGCGLLPPGSIRDQTPDDYYDRLRRDRQSIGSLINEDGLVLLGRDRSRRDEGGAGLGVNAFLWRGSLDTLSFMPLVSADPFGGVIITDWYSPPETPGERFKLTVYILGRQLRSDGVRVAVFRQVQARGAWVDVPVSEDVAPQLEDKILARARELRIQSTPQTAGR</sequence>
<dbReference type="EMBL" id="CP076448">
    <property type="protein sequence ID" value="QXM26019.1"/>
    <property type="molecule type" value="Genomic_DNA"/>
</dbReference>
<protein>
    <submittedName>
        <fullName evidence="1">DUF3576 domain-containing protein</fullName>
    </submittedName>
</protein>
<dbReference type="PROSITE" id="PS51257">
    <property type="entry name" value="PROKAR_LIPOPROTEIN"/>
    <property type="match status" value="1"/>
</dbReference>
<dbReference type="RefSeq" id="WP_218287070.1">
    <property type="nucleotide sequence ID" value="NZ_CP076448.1"/>
</dbReference>
<organism evidence="1 2">
    <name type="scientific">Elioraea tepida</name>
    <dbReference type="NCBI Taxonomy" id="2843330"/>
    <lineage>
        <taxon>Bacteria</taxon>
        <taxon>Pseudomonadati</taxon>
        <taxon>Pseudomonadota</taxon>
        <taxon>Alphaproteobacteria</taxon>
        <taxon>Acetobacterales</taxon>
        <taxon>Elioraeaceae</taxon>
        <taxon>Elioraea</taxon>
    </lineage>
</organism>
<dbReference type="Pfam" id="PF12100">
    <property type="entry name" value="DUF3576"/>
    <property type="match status" value="1"/>
</dbReference>
<accession>A0A975YKQ5</accession>
<dbReference type="Proteomes" id="UP000694001">
    <property type="component" value="Chromosome"/>
</dbReference>
<reference evidence="1" key="1">
    <citation type="submission" date="2021-06" db="EMBL/GenBank/DDBJ databases">
        <title>Elioraea tepida, sp. nov., a moderately thermophilic aerobic anoxygenic phototrophic bacterium isolated from an alkaline siliceous hot spring mat community in Yellowstone National Park, WY, USA.</title>
        <authorList>
            <person name="Saini M.K."/>
            <person name="Yoshida S."/>
            <person name="Sebastian A."/>
            <person name="Hirose S."/>
            <person name="Hara E."/>
            <person name="Tamaki H."/>
            <person name="Soulier N.T."/>
            <person name="Albert I."/>
            <person name="Hanada S."/>
            <person name="Bryant D.A."/>
            <person name="Tank M."/>
        </authorList>
    </citation>
    <scope>NUCLEOTIDE SEQUENCE</scope>
    <source>
        <strain evidence="1">MS-P2</strain>
    </source>
</reference>
<name>A0A975YKQ5_9PROT</name>
<dbReference type="InterPro" id="IPR021959">
    <property type="entry name" value="DUF3576"/>
</dbReference>
<dbReference type="AlphaFoldDB" id="A0A975YKQ5"/>